<name>E6W2J9_DESIS</name>
<proteinExistence type="predicted"/>
<evidence type="ECO:0000313" key="2">
    <source>
        <dbReference type="Proteomes" id="UP000002572"/>
    </source>
</evidence>
<dbReference type="EMBL" id="CP002432">
    <property type="protein sequence ID" value="ADU66749.1"/>
    <property type="molecule type" value="Genomic_DNA"/>
</dbReference>
<protein>
    <submittedName>
        <fullName evidence="1">Uncharacterized protein</fullName>
    </submittedName>
</protein>
<dbReference type="AlphaFoldDB" id="E6W2J9"/>
<dbReference type="Proteomes" id="UP000002572">
    <property type="component" value="Chromosome"/>
</dbReference>
<organism evidence="1 2">
    <name type="scientific">Desulfurispirillum indicum (strain ATCC BAA-1389 / DSM 22839 / S5)</name>
    <dbReference type="NCBI Taxonomy" id="653733"/>
    <lineage>
        <taxon>Bacteria</taxon>
        <taxon>Pseudomonadati</taxon>
        <taxon>Chrysiogenota</taxon>
        <taxon>Chrysiogenia</taxon>
        <taxon>Chrysiogenales</taxon>
        <taxon>Chrysiogenaceae</taxon>
        <taxon>Desulfurispirillum</taxon>
    </lineage>
</organism>
<gene>
    <name evidence="1" type="ordered locus">Selin_2029</name>
</gene>
<dbReference type="RefSeq" id="WP_013506629.1">
    <property type="nucleotide sequence ID" value="NC_014836.1"/>
</dbReference>
<dbReference type="HOGENOM" id="CLU_1330162_0_0_0"/>
<dbReference type="InParanoid" id="E6W2J9"/>
<accession>E6W2J9</accession>
<dbReference type="KEGG" id="din:Selin_2029"/>
<keyword evidence="2" id="KW-1185">Reference proteome</keyword>
<evidence type="ECO:0000313" key="1">
    <source>
        <dbReference type="EMBL" id="ADU66749.1"/>
    </source>
</evidence>
<sequence length="206" mass="23514">MKDPVFCFCPDPLAESSPQQQALQKALENTRFLLVFYGNALRRWGSDELLRSIQYRRQQQEAALLWLLEQHSPQAPPPYPEALDAQENLLEWVESAVVAESWTMHLYDCLLPCTEDTIVRDTFFRIQASIAEENLPSLRSGIDHLQSPDPRALIEEVHKLISAPDPQRLTELFTRRNGPLLGGALLGAGALWLLKQTLIRQEQEEE</sequence>
<dbReference type="STRING" id="653733.Selin_2029"/>
<reference evidence="1 2" key="1">
    <citation type="submission" date="2010-12" db="EMBL/GenBank/DDBJ databases">
        <title>Complete sequence of Desulfurispirillum indicum S5.</title>
        <authorList>
            <consortium name="US DOE Joint Genome Institute"/>
            <person name="Lucas S."/>
            <person name="Copeland A."/>
            <person name="Lapidus A."/>
            <person name="Cheng J.-F."/>
            <person name="Goodwin L."/>
            <person name="Pitluck S."/>
            <person name="Chertkov O."/>
            <person name="Held B."/>
            <person name="Detter J.C."/>
            <person name="Han C."/>
            <person name="Tapia R."/>
            <person name="Land M."/>
            <person name="Hauser L."/>
            <person name="Kyrpides N."/>
            <person name="Ivanova N."/>
            <person name="Mikhailova N."/>
            <person name="Haggblom M."/>
            <person name="Rauschenbach I."/>
            <person name="Bini E."/>
            <person name="Woyke T."/>
        </authorList>
    </citation>
    <scope>NUCLEOTIDE SEQUENCE [LARGE SCALE GENOMIC DNA]</scope>
    <source>
        <strain evidence="2">ATCC BAA-1389 / DSM 22839 / S5</strain>
    </source>
</reference>